<evidence type="ECO:0000259" key="2">
    <source>
        <dbReference type="Pfam" id="PF20149"/>
    </source>
</evidence>
<feature type="compositionally biased region" description="Low complexity" evidence="1">
    <location>
        <begin position="9"/>
        <end position="28"/>
    </location>
</feature>
<feature type="region of interest" description="Disordered" evidence="1">
    <location>
        <begin position="1"/>
        <end position="236"/>
    </location>
</feature>
<feature type="compositionally biased region" description="Low complexity" evidence="1">
    <location>
        <begin position="157"/>
        <end position="175"/>
    </location>
</feature>
<evidence type="ECO:0000313" key="3">
    <source>
        <dbReference type="EMBL" id="KAH8983757.1"/>
    </source>
</evidence>
<dbReference type="AlphaFoldDB" id="A0AAD4LBX1"/>
<evidence type="ECO:0000256" key="1">
    <source>
        <dbReference type="SAM" id="MobiDB-lite"/>
    </source>
</evidence>
<keyword evidence="4" id="KW-1185">Reference proteome</keyword>
<dbReference type="Proteomes" id="UP001201163">
    <property type="component" value="Unassembled WGS sequence"/>
</dbReference>
<evidence type="ECO:0000313" key="4">
    <source>
        <dbReference type="Proteomes" id="UP001201163"/>
    </source>
</evidence>
<dbReference type="EMBL" id="JAKELL010000085">
    <property type="protein sequence ID" value="KAH8983757.1"/>
    <property type="molecule type" value="Genomic_DNA"/>
</dbReference>
<comment type="caution">
    <text evidence="3">The sequence shown here is derived from an EMBL/GenBank/DDBJ whole genome shotgun (WGS) entry which is preliminary data.</text>
</comment>
<dbReference type="Pfam" id="PF20149">
    <property type="entry name" value="DUF6532"/>
    <property type="match status" value="1"/>
</dbReference>
<sequence>MAPSTRQQRNSVDTTSVVTSTDTSTRSVSSKKKGKGTNTHPKLPPLVIRRPQNAGGESEVSFRKCALSPKEGPATDAEGLAKRPAVPSLTPEAPMKPAKRVKAGGLEGTHPPRLELSDDEVEPMSAGMGSVPPSSVRKLRRSETLVQEDGDEDRNSSLDNNLSHSSVTGSSGSDSEPVEGNLEEHEDMVAFTQTARSSQRLAFERPSWLGGATDDGAETPQSAPGKRVQFKDPDPDNRYSEYAGTASKGRQVTHVHSTCSQDTVSGLTDTISEGQRAMRVHSECHSGGQQVAQTHFQHQSEGPQMAPTRSERRQVITTGLKGTASEGRRAIFSYPPGYPHATSLEFAGTTSQGQQGATARSERTQVTTLGFAATMPEDSTCNGHAKVPRLWPADTDLSKTSVKLRLTDQSSIVRSTITGSFNLLQASIVLENAFPETLQVARFIRDALSTASLRVRGAEDVHAHILKDSNYCWQMSVLPRARISIFHAEVKEHCVVTVALLFSVYDPIAIVDLVKKLETDFCYIYPRCSKGNNDHVLVGSPDLRRPFHSSVIISVARDLYFSGNTPFVTVHQDQFPCRHGPNGDIIWEVPKAMVALVSTAYYAALREWSTGERRQLDFTTNTFVEVYECHIANLNRIEMERNTSYHKMMADIYQLVTNGGLDQPPPSNSVPVLDLSMLED</sequence>
<feature type="domain" description="DUF6532" evidence="2">
    <location>
        <begin position="424"/>
        <end position="637"/>
    </location>
</feature>
<accession>A0AAD4LBX1</accession>
<protein>
    <recommendedName>
        <fullName evidence="2">DUF6532 domain-containing protein</fullName>
    </recommendedName>
</protein>
<gene>
    <name evidence="3" type="ORF">EDB92DRAFT_1819383</name>
</gene>
<name>A0AAD4LBX1_9AGAM</name>
<proteinExistence type="predicted"/>
<feature type="compositionally biased region" description="Polar residues" evidence="1">
    <location>
        <begin position="191"/>
        <end position="200"/>
    </location>
</feature>
<reference evidence="3" key="1">
    <citation type="submission" date="2022-01" db="EMBL/GenBank/DDBJ databases">
        <title>Comparative genomics reveals a dynamic genome evolution in the ectomycorrhizal milk-cap (Lactarius) mushrooms.</title>
        <authorList>
            <consortium name="DOE Joint Genome Institute"/>
            <person name="Lebreton A."/>
            <person name="Tang N."/>
            <person name="Kuo A."/>
            <person name="LaButti K."/>
            <person name="Drula E."/>
            <person name="Barry K."/>
            <person name="Clum A."/>
            <person name="Lipzen A."/>
            <person name="Mousain D."/>
            <person name="Ng V."/>
            <person name="Wang R."/>
            <person name="Wang X."/>
            <person name="Dai Y."/>
            <person name="Henrissat B."/>
            <person name="Grigoriev I.V."/>
            <person name="Guerin-Laguette A."/>
            <person name="Yu F."/>
            <person name="Martin F.M."/>
        </authorList>
    </citation>
    <scope>NUCLEOTIDE SEQUENCE</scope>
    <source>
        <strain evidence="3">QP</strain>
    </source>
</reference>
<organism evidence="3 4">
    <name type="scientific">Lactarius akahatsu</name>
    <dbReference type="NCBI Taxonomy" id="416441"/>
    <lineage>
        <taxon>Eukaryota</taxon>
        <taxon>Fungi</taxon>
        <taxon>Dikarya</taxon>
        <taxon>Basidiomycota</taxon>
        <taxon>Agaricomycotina</taxon>
        <taxon>Agaricomycetes</taxon>
        <taxon>Russulales</taxon>
        <taxon>Russulaceae</taxon>
        <taxon>Lactarius</taxon>
    </lineage>
</organism>
<dbReference type="InterPro" id="IPR045341">
    <property type="entry name" value="DUF6532"/>
</dbReference>